<name>A0A4R6R6M8_9HYPH</name>
<gene>
    <name evidence="4" type="ORF">EDD54_4389</name>
</gene>
<proteinExistence type="predicted"/>
<reference evidence="4 5" key="1">
    <citation type="submission" date="2019-03" db="EMBL/GenBank/DDBJ databases">
        <title>Genomic Encyclopedia of Type Strains, Phase IV (KMG-IV): sequencing the most valuable type-strain genomes for metagenomic binning, comparative biology and taxonomic classification.</title>
        <authorList>
            <person name="Goeker M."/>
        </authorList>
    </citation>
    <scope>NUCLEOTIDE SEQUENCE [LARGE SCALE GENOMIC DNA]</scope>
    <source>
        <strain evidence="4 5">DSM 102969</strain>
    </source>
</reference>
<evidence type="ECO:0000256" key="1">
    <source>
        <dbReference type="ARBA" id="ARBA00022679"/>
    </source>
</evidence>
<dbReference type="InterPro" id="IPR001296">
    <property type="entry name" value="Glyco_trans_1"/>
</dbReference>
<dbReference type="SUPFAM" id="SSF53756">
    <property type="entry name" value="UDP-Glycosyltransferase/glycogen phosphorylase"/>
    <property type="match status" value="1"/>
</dbReference>
<accession>A0A4R6R6M8</accession>
<dbReference type="PANTHER" id="PTHR46401:SF2">
    <property type="entry name" value="GLYCOSYLTRANSFERASE WBBK-RELATED"/>
    <property type="match status" value="1"/>
</dbReference>
<feature type="domain" description="Glycosyltransferase subfamily 4-like N-terminal" evidence="3">
    <location>
        <begin position="117"/>
        <end position="217"/>
    </location>
</feature>
<evidence type="ECO:0000259" key="2">
    <source>
        <dbReference type="Pfam" id="PF00534"/>
    </source>
</evidence>
<evidence type="ECO:0000313" key="5">
    <source>
        <dbReference type="Proteomes" id="UP000294547"/>
    </source>
</evidence>
<dbReference type="RefSeq" id="WP_245515857.1">
    <property type="nucleotide sequence ID" value="NZ_BSPM01000002.1"/>
</dbReference>
<dbReference type="Proteomes" id="UP000294547">
    <property type="component" value="Unassembled WGS sequence"/>
</dbReference>
<comment type="caution">
    <text evidence="4">The sequence shown here is derived from an EMBL/GenBank/DDBJ whole genome shotgun (WGS) entry which is preliminary data.</text>
</comment>
<feature type="domain" description="Glycosyl transferase family 1" evidence="2">
    <location>
        <begin position="344"/>
        <end position="429"/>
    </location>
</feature>
<dbReference type="PANTHER" id="PTHR46401">
    <property type="entry name" value="GLYCOSYLTRANSFERASE WBBK-RELATED"/>
    <property type="match status" value="1"/>
</dbReference>
<dbReference type="GO" id="GO:0016757">
    <property type="term" value="F:glycosyltransferase activity"/>
    <property type="evidence" value="ECO:0007669"/>
    <property type="project" value="InterPro"/>
</dbReference>
<protein>
    <submittedName>
        <fullName evidence="4">Glycosyltransferase involved in cell wall biosynthesis</fullName>
    </submittedName>
</protein>
<keyword evidence="1 4" id="KW-0808">Transferase</keyword>
<dbReference type="InterPro" id="IPR028098">
    <property type="entry name" value="Glyco_trans_4-like_N"/>
</dbReference>
<keyword evidence="5" id="KW-1185">Reference proteome</keyword>
<dbReference type="Pfam" id="PF13439">
    <property type="entry name" value="Glyco_transf_4"/>
    <property type="match status" value="1"/>
</dbReference>
<dbReference type="Gene3D" id="3.40.50.2000">
    <property type="entry name" value="Glycogen Phosphorylase B"/>
    <property type="match status" value="2"/>
</dbReference>
<evidence type="ECO:0000259" key="3">
    <source>
        <dbReference type="Pfam" id="PF13439"/>
    </source>
</evidence>
<evidence type="ECO:0000313" key="4">
    <source>
        <dbReference type="EMBL" id="TDP81519.1"/>
    </source>
</evidence>
<dbReference type="CDD" id="cd03809">
    <property type="entry name" value="GT4_MtfB-like"/>
    <property type="match status" value="1"/>
</dbReference>
<dbReference type="GO" id="GO:0009103">
    <property type="term" value="P:lipopolysaccharide biosynthetic process"/>
    <property type="evidence" value="ECO:0007669"/>
    <property type="project" value="TreeGrafter"/>
</dbReference>
<sequence length="451" mass="49920">MARRRIMLDGYNLGFERGTGVATYGRNLSQRLKALGHHVDVVYGVKADEARDPLMSEVAFFDPGRRGMSTAATIRRLARSPFGLRPWQVPVTGAVITKGFGLRMPAYDRIFNYRDLYEFSRWHFRVWRGPLPIAYDGGADIAHWTYPVPVRLKGAANIYTVHDLVPLRLPFTTLDDKVFHHRLLADVCRRADHIVTVSEASRRDIVSLYGVPEDRVTNTWQSSAPPPEALGRDRGAIADEIAAVFGLDFKDYFLFFGAIEPKKNVARIVEGFLKAQVDRPLVLVGSVSWKDAEDLALLGAHLGQTVTRHPIPGLEGRNAGPEPGITTIVAGRARVLRMEYLPFHLLTSLIQGARSVVFPSIYEGFGLPIVEAMQLGTAVITSREGSNGEIAADAARLVDAYDADDIAAAIRELAADDDLVAHLETAGRDRAAFFAPERYDERLTALYDRIG</sequence>
<dbReference type="EMBL" id="SNXY01000012">
    <property type="protein sequence ID" value="TDP81519.1"/>
    <property type="molecule type" value="Genomic_DNA"/>
</dbReference>
<dbReference type="AlphaFoldDB" id="A0A4R6R6M8"/>
<dbReference type="Pfam" id="PF00534">
    <property type="entry name" value="Glycos_transf_1"/>
    <property type="match status" value="1"/>
</dbReference>
<organism evidence="4 5">
    <name type="scientific">Oharaeibacter diazotrophicus</name>
    <dbReference type="NCBI Taxonomy" id="1920512"/>
    <lineage>
        <taxon>Bacteria</taxon>
        <taxon>Pseudomonadati</taxon>
        <taxon>Pseudomonadota</taxon>
        <taxon>Alphaproteobacteria</taxon>
        <taxon>Hyphomicrobiales</taxon>
        <taxon>Pleomorphomonadaceae</taxon>
        <taxon>Oharaeibacter</taxon>
    </lineage>
</organism>